<accession>A0A0F9DGY3</accession>
<protein>
    <submittedName>
        <fullName evidence="2">Uncharacterized protein</fullName>
    </submittedName>
</protein>
<feature type="region of interest" description="Disordered" evidence="1">
    <location>
        <begin position="1"/>
        <end position="38"/>
    </location>
</feature>
<dbReference type="EMBL" id="LAZR01028971">
    <property type="protein sequence ID" value="KKL60958.1"/>
    <property type="molecule type" value="Genomic_DNA"/>
</dbReference>
<name>A0A0F9DGY3_9ZZZZ</name>
<evidence type="ECO:0000256" key="1">
    <source>
        <dbReference type="SAM" id="MobiDB-lite"/>
    </source>
</evidence>
<dbReference type="AlphaFoldDB" id="A0A0F9DGY3"/>
<evidence type="ECO:0000313" key="2">
    <source>
        <dbReference type="EMBL" id="KKL60958.1"/>
    </source>
</evidence>
<organism evidence="2">
    <name type="scientific">marine sediment metagenome</name>
    <dbReference type="NCBI Taxonomy" id="412755"/>
    <lineage>
        <taxon>unclassified sequences</taxon>
        <taxon>metagenomes</taxon>
        <taxon>ecological metagenomes</taxon>
    </lineage>
</organism>
<reference evidence="2" key="1">
    <citation type="journal article" date="2015" name="Nature">
        <title>Complex archaea that bridge the gap between prokaryotes and eukaryotes.</title>
        <authorList>
            <person name="Spang A."/>
            <person name="Saw J.H."/>
            <person name="Jorgensen S.L."/>
            <person name="Zaremba-Niedzwiedzka K."/>
            <person name="Martijn J."/>
            <person name="Lind A.E."/>
            <person name="van Eijk R."/>
            <person name="Schleper C."/>
            <person name="Guy L."/>
            <person name="Ettema T.J."/>
        </authorList>
    </citation>
    <scope>NUCLEOTIDE SEQUENCE</scope>
</reference>
<sequence>MPPKGIGYKDASKLSSSRIRKKKEDEKPLKKKRTKRTEKIVERLKKAGLSDADIKRILDKGVQ</sequence>
<gene>
    <name evidence="2" type="ORF">LCGC14_2200120</name>
</gene>
<proteinExistence type="predicted"/>
<comment type="caution">
    <text evidence="2">The sequence shown here is derived from an EMBL/GenBank/DDBJ whole genome shotgun (WGS) entry which is preliminary data.</text>
</comment>